<protein>
    <submittedName>
        <fullName evidence="2">Putative metallo-hydrolase oxidoreductase protein</fullName>
    </submittedName>
</protein>
<feature type="region of interest" description="Disordered" evidence="1">
    <location>
        <begin position="36"/>
        <end position="253"/>
    </location>
</feature>
<sequence>MVAIRISNSLNALRATRARAAPQTYRTFATTPRFYYAQQGYGDGKGNPQAEDPQKQPGATEAQSSLEHPGPDPPDVGKGTGAGPTKAAFTETLKKAGSPEDASAESGGSRSKEATETGSSPTGGDIANSESQQGGGGSSSGSAAGFGAGSTTGGTPKDTSTANAASRRGGEALKGPQGDGTPSPKIHNQSVPGVRQGLNEEQKQEVEQHNREFEKRYDRGNEAPDDKVDKNYWSGHGGVKQGQQQGRTGNETD</sequence>
<organism evidence="2 3">
    <name type="scientific">Eutypa lata (strain UCR-EL1)</name>
    <name type="common">Grapevine dieback disease fungus</name>
    <name type="synonym">Eutypa armeniacae</name>
    <dbReference type="NCBI Taxonomy" id="1287681"/>
    <lineage>
        <taxon>Eukaryota</taxon>
        <taxon>Fungi</taxon>
        <taxon>Dikarya</taxon>
        <taxon>Ascomycota</taxon>
        <taxon>Pezizomycotina</taxon>
        <taxon>Sordariomycetes</taxon>
        <taxon>Xylariomycetidae</taxon>
        <taxon>Xylariales</taxon>
        <taxon>Diatrypaceae</taxon>
        <taxon>Eutypa</taxon>
    </lineage>
</organism>
<dbReference type="HOGENOM" id="CLU_096158_0_0_1"/>
<dbReference type="STRING" id="1287681.M7T3Z5"/>
<keyword evidence="2" id="KW-0378">Hydrolase</keyword>
<feature type="compositionally biased region" description="Gly residues" evidence="1">
    <location>
        <begin position="133"/>
        <end position="152"/>
    </location>
</feature>
<dbReference type="AlphaFoldDB" id="M7T3Z5"/>
<keyword evidence="3" id="KW-1185">Reference proteome</keyword>
<evidence type="ECO:0000313" key="2">
    <source>
        <dbReference type="EMBL" id="EMR61355.1"/>
    </source>
</evidence>
<dbReference type="Proteomes" id="UP000012174">
    <property type="component" value="Unassembled WGS sequence"/>
</dbReference>
<feature type="compositionally biased region" description="Polar residues" evidence="1">
    <location>
        <begin position="116"/>
        <end position="132"/>
    </location>
</feature>
<dbReference type="GO" id="GO:0016787">
    <property type="term" value="F:hydrolase activity"/>
    <property type="evidence" value="ECO:0007669"/>
    <property type="project" value="UniProtKB-KW"/>
</dbReference>
<feature type="compositionally biased region" description="Basic and acidic residues" evidence="1">
    <location>
        <begin position="198"/>
        <end position="230"/>
    </location>
</feature>
<accession>M7T3Z5</accession>
<dbReference type="eggNOG" id="ENOG502ST0G">
    <property type="taxonomic scope" value="Eukaryota"/>
</dbReference>
<dbReference type="OrthoDB" id="5334244at2759"/>
<proteinExistence type="predicted"/>
<feature type="compositionally biased region" description="Low complexity" evidence="1">
    <location>
        <begin position="241"/>
        <end position="253"/>
    </location>
</feature>
<gene>
    <name evidence="2" type="ORF">UCREL1_11717</name>
</gene>
<dbReference type="OMA" id="MNSGREK"/>
<evidence type="ECO:0000313" key="3">
    <source>
        <dbReference type="Proteomes" id="UP000012174"/>
    </source>
</evidence>
<name>M7T3Z5_EUTLA</name>
<reference evidence="3" key="1">
    <citation type="journal article" date="2013" name="Genome Announc.">
        <title>Draft genome sequence of the grapevine dieback fungus Eutypa lata UCR-EL1.</title>
        <authorList>
            <person name="Blanco-Ulate B."/>
            <person name="Rolshausen P.E."/>
            <person name="Cantu D."/>
        </authorList>
    </citation>
    <scope>NUCLEOTIDE SEQUENCE [LARGE SCALE GENOMIC DNA]</scope>
    <source>
        <strain evidence="3">UCR-EL1</strain>
    </source>
</reference>
<evidence type="ECO:0000256" key="1">
    <source>
        <dbReference type="SAM" id="MobiDB-lite"/>
    </source>
</evidence>
<dbReference type="EMBL" id="KB707644">
    <property type="protein sequence ID" value="EMR61355.1"/>
    <property type="molecule type" value="Genomic_DNA"/>
</dbReference>
<dbReference type="KEGG" id="ela:UCREL1_11717"/>